<dbReference type="Gene3D" id="3.30.1490.240">
    <property type="entry name" value="RepB DNA-primase, N-terminal domain"/>
    <property type="match status" value="1"/>
</dbReference>
<evidence type="ECO:0000313" key="7">
    <source>
        <dbReference type="EMBL" id="AAK13432.1"/>
    </source>
</evidence>
<dbReference type="AlphaFoldDB" id="Q9AMP4"/>
<dbReference type="Gene3D" id="1.10.1240.50">
    <property type="match status" value="1"/>
</dbReference>
<dbReference type="InterPro" id="IPR054366">
    <property type="entry name" value="RepB/MobA-like_C"/>
</dbReference>
<feature type="domain" description="RepB/MobA-like C-terminal" evidence="6">
    <location>
        <begin position="635"/>
        <end position="687"/>
    </location>
</feature>
<accession>Q9AMP4</accession>
<feature type="compositionally biased region" description="Basic and acidic residues" evidence="3">
    <location>
        <begin position="592"/>
        <end position="603"/>
    </location>
</feature>
<dbReference type="InterPro" id="IPR039459">
    <property type="entry name" value="RepB-like_DNA_primase_dom"/>
</dbReference>
<feature type="compositionally biased region" description="Low complexity" evidence="3">
    <location>
        <begin position="264"/>
        <end position="274"/>
    </location>
</feature>
<feature type="region of interest" description="Disordered" evidence="3">
    <location>
        <begin position="246"/>
        <end position="316"/>
    </location>
</feature>
<evidence type="ECO:0000256" key="3">
    <source>
        <dbReference type="SAM" id="MobiDB-lite"/>
    </source>
</evidence>
<dbReference type="NCBIfam" id="NF041496">
    <property type="entry name" value="MobQ"/>
    <property type="match status" value="1"/>
</dbReference>
<feature type="region of interest" description="Disordered" evidence="3">
    <location>
        <begin position="369"/>
        <end position="400"/>
    </location>
</feature>
<evidence type="ECO:0000256" key="1">
    <source>
        <dbReference type="ARBA" id="ARBA00010873"/>
    </source>
</evidence>
<reference evidence="7" key="1">
    <citation type="journal article" date="2001" name="Curr. Microbiol.">
        <title>Construction of a shuttle vector and transformation of Xylella fastidiosa with plasmid DNA.</title>
        <authorList>
            <person name="Qin X."/>
            <person name="Hartung J.S."/>
        </authorList>
    </citation>
    <scope>NUCLEOTIDE SEQUENCE</scope>
    <source>
        <strain evidence="7">LAR20</strain>
        <plasmid evidence="7">pXF5823</plasmid>
    </source>
</reference>
<evidence type="ECO:0000256" key="2">
    <source>
        <dbReference type="ARBA" id="ARBA00022971"/>
    </source>
</evidence>
<feature type="domain" description="RepB-like DNA primase" evidence="5">
    <location>
        <begin position="439"/>
        <end position="565"/>
    </location>
</feature>
<dbReference type="Gene3D" id="3.30.930.30">
    <property type="match status" value="1"/>
</dbReference>
<evidence type="ECO:0000259" key="5">
    <source>
        <dbReference type="Pfam" id="PF16793"/>
    </source>
</evidence>
<geneLocation type="plasmid" evidence="7">
    <name>pXF5823</name>
</geneLocation>
<keyword evidence="2" id="KW-0184">Conjugation</keyword>
<dbReference type="Pfam" id="PF03389">
    <property type="entry name" value="MobA_MobL"/>
    <property type="match status" value="1"/>
</dbReference>
<dbReference type="InterPro" id="IPR005053">
    <property type="entry name" value="MobA_MobL"/>
</dbReference>
<feature type="domain" description="MobA/MobL protein" evidence="4">
    <location>
        <begin position="17"/>
        <end position="213"/>
    </location>
</feature>
<dbReference type="Pfam" id="PF22448">
    <property type="entry name" value="RepB_primase_C"/>
    <property type="match status" value="1"/>
</dbReference>
<organism evidence="7">
    <name type="scientific">Xylella fastidiosa</name>
    <dbReference type="NCBI Taxonomy" id="2371"/>
    <lineage>
        <taxon>Bacteria</taxon>
        <taxon>Pseudomonadati</taxon>
        <taxon>Pseudomonadota</taxon>
        <taxon>Gammaproteobacteria</taxon>
        <taxon>Lysobacterales</taxon>
        <taxon>Lysobacteraceae</taxon>
        <taxon>Xylella</taxon>
    </lineage>
</organism>
<comment type="similarity">
    <text evidence="1">Belongs to the MobA/MobL family.</text>
</comment>
<sequence>MAIYHLSAKTISRATGRSATGAAAYRAGETITDERTGLIFDYSKKQGIDHTEIMAPTNAPEWVHDRARLWNGVEHCEKRNDSQLARELEVALPTELTPDQQRELVRGFVRSQFVDVGMVADIAIHHAKSENPHAHILLTMRDIGLDGFGKKNRSWNDKGLLKNWREAWEVHTNQALEQAGHSVRIDHRTLAEQGIERIPQIHIGPKVLEMERRGIKTEIGGQALAIEHKNKAITALQSDLETVRNERNHEAPAGSERGADRGRTGTAGRVAGDTGRPGRGQHQEHGSGQLATGQGMEQPATERSEPDWGSSQERDAARRGIAAGNGQSQANSRGGEEDAAGPVAEAGSRGVYLSHPRSGAIDRIVALAGTAPRGTQRTGRESGSGVPAHPDSKRAQAPIKPDRSYLAARRQLDAMGVERFEVGIRDQAGRMLIRTWSKPEILQHMAWLKRENAKGADVYVRPAGETNAGLVLVDDLNRGQLARMQAAGMVPASVTETSPDNFQAWVRVHEKHLEPKLATEVATMLAKEYGGDPNSADWRHFGRLAGLTNAKHQHKDANGRSPYVLAHESGGKLAPAGVGLVQQAAQRILDREARNDQRSRLEAAQEAAGGPRMGDPIHTYRYGLKSLHTRFGASMDLSRADYMIGVDMVLKGFKPDQVAKAIEQASPELPIRKAGHEGDYVARTVAAIMASPKVTEWQQEQAQRRSRSGPSLGR</sequence>
<dbReference type="Pfam" id="PF16793">
    <property type="entry name" value="RepB_primase"/>
    <property type="match status" value="1"/>
</dbReference>
<dbReference type="Gene3D" id="3.30.70.1790">
    <property type="entry name" value="RepB DNA-primase, N-terminal domain"/>
    <property type="match status" value="1"/>
</dbReference>
<proteinExistence type="inferred from homology"/>
<evidence type="ECO:0000259" key="4">
    <source>
        <dbReference type="Pfam" id="PF03389"/>
    </source>
</evidence>
<feature type="compositionally biased region" description="Basic and acidic residues" evidence="3">
    <location>
        <begin position="300"/>
        <end position="316"/>
    </location>
</feature>
<dbReference type="EMBL" id="AF322908">
    <property type="protein sequence ID" value="AAK13432.1"/>
    <property type="molecule type" value="Genomic_DNA"/>
</dbReference>
<feature type="region of interest" description="Disordered" evidence="3">
    <location>
        <begin position="323"/>
        <end position="342"/>
    </location>
</feature>
<feature type="region of interest" description="Disordered" evidence="3">
    <location>
        <begin position="694"/>
        <end position="714"/>
    </location>
</feature>
<protein>
    <submittedName>
        <fullName evidence="7">RepB/MobA-like protein</fullName>
    </submittedName>
</protein>
<evidence type="ECO:0000259" key="6">
    <source>
        <dbReference type="Pfam" id="PF22448"/>
    </source>
</evidence>
<name>Q9AMP4_XYLFS</name>
<feature type="region of interest" description="Disordered" evidence="3">
    <location>
        <begin position="592"/>
        <end position="612"/>
    </location>
</feature>
<keyword evidence="7" id="KW-0614">Plasmid</keyword>